<reference evidence="1 2" key="1">
    <citation type="submission" date="2014-04" db="EMBL/GenBank/DDBJ databases">
        <authorList>
            <consortium name="DOE Joint Genome Institute"/>
            <person name="Kuo A."/>
            <person name="Kohler A."/>
            <person name="Jargeat P."/>
            <person name="Nagy L.G."/>
            <person name="Floudas D."/>
            <person name="Copeland A."/>
            <person name="Barry K.W."/>
            <person name="Cichocki N."/>
            <person name="Veneault-Fourrey C."/>
            <person name="LaButti K."/>
            <person name="Lindquist E.A."/>
            <person name="Lipzen A."/>
            <person name="Lundell T."/>
            <person name="Morin E."/>
            <person name="Murat C."/>
            <person name="Sun H."/>
            <person name="Tunlid A."/>
            <person name="Henrissat B."/>
            <person name="Grigoriev I.V."/>
            <person name="Hibbett D.S."/>
            <person name="Martin F."/>
            <person name="Nordberg H.P."/>
            <person name="Cantor M.N."/>
            <person name="Hua S.X."/>
        </authorList>
    </citation>
    <scope>NUCLEOTIDE SEQUENCE [LARGE SCALE GENOMIC DNA]</scope>
    <source>
        <strain evidence="1 2">Ve08.2h10</strain>
    </source>
</reference>
<dbReference type="EMBL" id="KN826284">
    <property type="protein sequence ID" value="KIK79430.1"/>
    <property type="molecule type" value="Genomic_DNA"/>
</dbReference>
<reference evidence="2" key="2">
    <citation type="submission" date="2015-01" db="EMBL/GenBank/DDBJ databases">
        <title>Evolutionary Origins and Diversification of the Mycorrhizal Mutualists.</title>
        <authorList>
            <consortium name="DOE Joint Genome Institute"/>
            <consortium name="Mycorrhizal Genomics Consortium"/>
            <person name="Kohler A."/>
            <person name="Kuo A."/>
            <person name="Nagy L.G."/>
            <person name="Floudas D."/>
            <person name="Copeland A."/>
            <person name="Barry K.W."/>
            <person name="Cichocki N."/>
            <person name="Veneault-Fourrey C."/>
            <person name="LaButti K."/>
            <person name="Lindquist E.A."/>
            <person name="Lipzen A."/>
            <person name="Lundell T."/>
            <person name="Morin E."/>
            <person name="Murat C."/>
            <person name="Riley R."/>
            <person name="Ohm R."/>
            <person name="Sun H."/>
            <person name="Tunlid A."/>
            <person name="Henrissat B."/>
            <person name="Grigoriev I.V."/>
            <person name="Hibbett D.S."/>
            <person name="Martin F."/>
        </authorList>
    </citation>
    <scope>NUCLEOTIDE SEQUENCE [LARGE SCALE GENOMIC DNA]</scope>
    <source>
        <strain evidence="2">Ve08.2h10</strain>
    </source>
</reference>
<gene>
    <name evidence="1" type="ORF">PAXRUDRAFT_834103</name>
</gene>
<dbReference type="HOGENOM" id="CLU_2813125_0_0_1"/>
<sequence length="67" mass="7162">MASEVSIVVVVAKDFRVPSLVQARSFTVPRAYGDQVAEVDFTGASSTVCMNTHKGINTQRSDDGEEG</sequence>
<proteinExistence type="predicted"/>
<protein>
    <submittedName>
        <fullName evidence="1">Uncharacterized protein</fullName>
    </submittedName>
</protein>
<name>A0A0D0DM36_9AGAM</name>
<dbReference type="AlphaFoldDB" id="A0A0D0DM36"/>
<keyword evidence="2" id="KW-1185">Reference proteome</keyword>
<organism evidence="1 2">
    <name type="scientific">Paxillus rubicundulus Ve08.2h10</name>
    <dbReference type="NCBI Taxonomy" id="930991"/>
    <lineage>
        <taxon>Eukaryota</taxon>
        <taxon>Fungi</taxon>
        <taxon>Dikarya</taxon>
        <taxon>Basidiomycota</taxon>
        <taxon>Agaricomycotina</taxon>
        <taxon>Agaricomycetes</taxon>
        <taxon>Agaricomycetidae</taxon>
        <taxon>Boletales</taxon>
        <taxon>Paxilineae</taxon>
        <taxon>Paxillaceae</taxon>
        <taxon>Paxillus</taxon>
    </lineage>
</organism>
<evidence type="ECO:0000313" key="1">
    <source>
        <dbReference type="EMBL" id="KIK79430.1"/>
    </source>
</evidence>
<dbReference type="Proteomes" id="UP000054538">
    <property type="component" value="Unassembled WGS sequence"/>
</dbReference>
<evidence type="ECO:0000313" key="2">
    <source>
        <dbReference type="Proteomes" id="UP000054538"/>
    </source>
</evidence>
<dbReference type="InParanoid" id="A0A0D0DM36"/>
<accession>A0A0D0DM36</accession>